<name>A0A9D1RZ53_9CORY</name>
<feature type="compositionally biased region" description="Basic and acidic residues" evidence="1">
    <location>
        <begin position="40"/>
        <end position="62"/>
    </location>
</feature>
<reference evidence="2" key="1">
    <citation type="journal article" date="2021" name="PeerJ">
        <title>Extensive microbial diversity within the chicken gut microbiome revealed by metagenomics and culture.</title>
        <authorList>
            <person name="Gilroy R."/>
            <person name="Ravi A."/>
            <person name="Getino M."/>
            <person name="Pursley I."/>
            <person name="Horton D.L."/>
            <person name="Alikhan N.F."/>
            <person name="Baker D."/>
            <person name="Gharbi K."/>
            <person name="Hall N."/>
            <person name="Watson M."/>
            <person name="Adriaenssens E.M."/>
            <person name="Foster-Nyarko E."/>
            <person name="Jarju S."/>
            <person name="Secka A."/>
            <person name="Antonio M."/>
            <person name="Oren A."/>
            <person name="Chaudhuri R.R."/>
            <person name="La Ragione R."/>
            <person name="Hildebrand F."/>
            <person name="Pallen M.J."/>
        </authorList>
    </citation>
    <scope>NUCLEOTIDE SEQUENCE</scope>
    <source>
        <strain evidence="2">4376</strain>
    </source>
</reference>
<dbReference type="EMBL" id="DXFZ01000031">
    <property type="protein sequence ID" value="HIW95317.1"/>
    <property type="molecule type" value="Genomic_DNA"/>
</dbReference>
<dbReference type="Proteomes" id="UP000824189">
    <property type="component" value="Unassembled WGS sequence"/>
</dbReference>
<feature type="compositionally biased region" description="Basic residues" evidence="1">
    <location>
        <begin position="1"/>
        <end position="11"/>
    </location>
</feature>
<reference evidence="2" key="2">
    <citation type="submission" date="2021-04" db="EMBL/GenBank/DDBJ databases">
        <authorList>
            <person name="Gilroy R."/>
        </authorList>
    </citation>
    <scope>NUCLEOTIDE SEQUENCE</scope>
    <source>
        <strain evidence="2">4376</strain>
    </source>
</reference>
<proteinExistence type="predicted"/>
<gene>
    <name evidence="2" type="ORF">H9867_02340</name>
</gene>
<evidence type="ECO:0000256" key="1">
    <source>
        <dbReference type="SAM" id="MobiDB-lite"/>
    </source>
</evidence>
<sequence>MSSPRSRRPRRVFGSLGKSGEVGGYFIGGDATPATPHPASDGDERGYFDESFWEEQRPPHWG</sequence>
<feature type="region of interest" description="Disordered" evidence="1">
    <location>
        <begin position="1"/>
        <end position="62"/>
    </location>
</feature>
<evidence type="ECO:0000313" key="3">
    <source>
        <dbReference type="Proteomes" id="UP000824189"/>
    </source>
</evidence>
<dbReference type="AlphaFoldDB" id="A0A9D1RZ53"/>
<accession>A0A9D1RZ53</accession>
<evidence type="ECO:0000313" key="2">
    <source>
        <dbReference type="EMBL" id="HIW95317.1"/>
    </source>
</evidence>
<organism evidence="2 3">
    <name type="scientific">Candidatus Corynebacterium gallistercoris</name>
    <dbReference type="NCBI Taxonomy" id="2838530"/>
    <lineage>
        <taxon>Bacteria</taxon>
        <taxon>Bacillati</taxon>
        <taxon>Actinomycetota</taxon>
        <taxon>Actinomycetes</taxon>
        <taxon>Mycobacteriales</taxon>
        <taxon>Corynebacteriaceae</taxon>
        <taxon>Corynebacterium</taxon>
    </lineage>
</organism>
<protein>
    <submittedName>
        <fullName evidence="2">Uncharacterized protein</fullName>
    </submittedName>
</protein>
<comment type="caution">
    <text evidence="2">The sequence shown here is derived from an EMBL/GenBank/DDBJ whole genome shotgun (WGS) entry which is preliminary data.</text>
</comment>